<dbReference type="AlphaFoldDB" id="A0A1S3FKX4"/>
<dbReference type="Proteomes" id="UP000081671">
    <property type="component" value="Unplaced"/>
</dbReference>
<feature type="transmembrane region" description="Helical" evidence="1">
    <location>
        <begin position="50"/>
        <end position="70"/>
    </location>
</feature>
<keyword evidence="1" id="KW-0472">Membrane</keyword>
<dbReference type="OMA" id="QYREENH"/>
<evidence type="ECO:0000256" key="1">
    <source>
        <dbReference type="SAM" id="Phobius"/>
    </source>
</evidence>
<proteinExistence type="predicted"/>
<evidence type="ECO:0000313" key="2">
    <source>
        <dbReference type="Proteomes" id="UP000081671"/>
    </source>
</evidence>
<dbReference type="PANTHER" id="PTHR37998:SF1">
    <property type="entry name" value="CATION CHANNEL SPERM-ASSOCIATED AUXILIARY SUBUNIT TMEM262"/>
    <property type="match status" value="1"/>
</dbReference>
<dbReference type="GO" id="GO:0036128">
    <property type="term" value="C:CatSper complex"/>
    <property type="evidence" value="ECO:0007669"/>
    <property type="project" value="Ensembl"/>
</dbReference>
<dbReference type="KEGG" id="dord:105989269"/>
<dbReference type="FunCoup" id="A0A1S3FKX4">
    <property type="interactions" value="11"/>
</dbReference>
<gene>
    <name evidence="3" type="primary">Tmem262</name>
</gene>
<sequence length="116" mass="13817">MRWRDRFAVLYFPQGMSLSAVSLGLFFIHLSVFASDLNNFYFTHHYDRMSFQYTIVLIFSHVISICWAAMGSLFAEMTDNKNFQWFAMISLILNGIMFFNRLSLEFLSIQYREENH</sequence>
<accession>A0A1S3FKX4</accession>
<keyword evidence="1 3" id="KW-0812">Transmembrane</keyword>
<dbReference type="CTD" id="100130348"/>
<evidence type="ECO:0000313" key="3">
    <source>
        <dbReference type="RefSeq" id="XP_012876674.1"/>
    </source>
</evidence>
<dbReference type="STRING" id="10020.ENSDORP00000022409"/>
<keyword evidence="2" id="KW-1185">Reference proteome</keyword>
<dbReference type="OrthoDB" id="9406895at2759"/>
<dbReference type="RefSeq" id="XP_012876674.1">
    <property type="nucleotide sequence ID" value="XM_013021220.1"/>
</dbReference>
<dbReference type="PANTHER" id="PTHR37998">
    <property type="entry name" value="TRANSMEMBRANE PROTEIN 262"/>
    <property type="match status" value="1"/>
</dbReference>
<reference evidence="3" key="1">
    <citation type="submission" date="2025-08" db="UniProtKB">
        <authorList>
            <consortium name="RefSeq"/>
        </authorList>
    </citation>
    <scope>IDENTIFICATION</scope>
    <source>
        <tissue evidence="3">Kidney</tissue>
    </source>
</reference>
<feature type="transmembrane region" description="Helical" evidence="1">
    <location>
        <begin position="82"/>
        <end position="99"/>
    </location>
</feature>
<organism evidence="2 3">
    <name type="scientific">Dipodomys ordii</name>
    <name type="common">Ord's kangaroo rat</name>
    <dbReference type="NCBI Taxonomy" id="10020"/>
    <lineage>
        <taxon>Eukaryota</taxon>
        <taxon>Metazoa</taxon>
        <taxon>Chordata</taxon>
        <taxon>Craniata</taxon>
        <taxon>Vertebrata</taxon>
        <taxon>Euteleostomi</taxon>
        <taxon>Mammalia</taxon>
        <taxon>Eutheria</taxon>
        <taxon>Euarchontoglires</taxon>
        <taxon>Glires</taxon>
        <taxon>Rodentia</taxon>
        <taxon>Castorimorpha</taxon>
        <taxon>Heteromyidae</taxon>
        <taxon>Dipodomyinae</taxon>
        <taxon>Dipodomys</taxon>
    </lineage>
</organism>
<protein>
    <submittedName>
        <fullName evidence="3">Transmembrane protein 262</fullName>
    </submittedName>
</protein>
<dbReference type="GeneID" id="105989269"/>
<keyword evidence="1" id="KW-1133">Transmembrane helix</keyword>
<dbReference type="InterPro" id="IPR040431">
    <property type="entry name" value="TM262"/>
</dbReference>
<dbReference type="InParanoid" id="A0A1S3FKX4"/>
<name>A0A1S3FKX4_DIPOR</name>